<feature type="compositionally biased region" description="Low complexity" evidence="2">
    <location>
        <begin position="704"/>
        <end position="787"/>
    </location>
</feature>
<feature type="compositionally biased region" description="Pro residues" evidence="2">
    <location>
        <begin position="590"/>
        <end position="605"/>
    </location>
</feature>
<feature type="compositionally biased region" description="Polar residues" evidence="2">
    <location>
        <begin position="575"/>
        <end position="589"/>
    </location>
</feature>
<feature type="region of interest" description="Disordered" evidence="2">
    <location>
        <begin position="138"/>
        <end position="158"/>
    </location>
</feature>
<dbReference type="InterPro" id="IPR006594">
    <property type="entry name" value="LisH"/>
</dbReference>
<evidence type="ECO:0008006" key="5">
    <source>
        <dbReference type="Google" id="ProtNLM"/>
    </source>
</evidence>
<evidence type="ECO:0000256" key="2">
    <source>
        <dbReference type="SAM" id="MobiDB-lite"/>
    </source>
</evidence>
<dbReference type="Pfam" id="PF00400">
    <property type="entry name" value="WD40"/>
    <property type="match status" value="2"/>
</dbReference>
<dbReference type="InterPro" id="IPR044716">
    <property type="entry name" value="LEUNIG-like"/>
</dbReference>
<feature type="compositionally biased region" description="Low complexity" evidence="2">
    <location>
        <begin position="38"/>
        <end position="50"/>
    </location>
</feature>
<gene>
    <name evidence="3" type="ORF">BCR44DRAFT_1185432</name>
</gene>
<feature type="compositionally biased region" description="Low complexity" evidence="2">
    <location>
        <begin position="450"/>
        <end position="476"/>
    </location>
</feature>
<dbReference type="InterPro" id="IPR036322">
    <property type="entry name" value="WD40_repeat_dom_sf"/>
</dbReference>
<sequence length="1305" mass="134980">MDGDRMLNLYIFDYCRKRNYTATALCFYNEVLASDPASSSAAHPPADTASNPGGTPAAGAHPRVSEFSQIPPVSIPIDSPDGGFLYEWWTVFWDMFKARTMSGGSREALVFFEHQTKKAQLEKEQRLLQLQMQSQAAMSGANGGSMPGQPGSLAGTPPNAHVPMPGMPANAAAAMQQQHQHAMAAQAHAQQMAMTRAQSVMSNAGGNPPTPAQMPMHLINGQVQQQATGGAGGGNPGQVIMRPDGTLAIQQQAGAPAAVQGSGMYAPGATPGPMTPQTMAHPLPIQAQLQQQQQPAPDTASGNSQSAGGAINSSAVISPQLQTALFTQAMTELGFNGRDTKTLTDDEKSRVLANMQARLSKLTASGTPLSVLNQQVIGAQQQQGGVRPQMQGGPGQMQQPQMQMQMQQQQQQQQMQMQMQMQGGVRPPQMQGQQQPMMAPPGMIPGGPGQQQPGQPIPGQSPQLAQQRLAIQQQQQGPNSAAAVSAGRMRQGNSVGPMSAPTPPPGDQQPGPAPTRKRQRNDGTFTMSPSPTMAHAQLFAHQQQVVQGANAALQQQIAAQQQQQQQAMAMQQQQGGTPVPNQLTGTPQLMSPPPQGNPAGPPPPGGVAANGTGGGGAGAAGVTQATLQQFGALPFAVPPGMNQAQVQALQQRHTRYEQLIVQAKINNVQLSHFEQNMLREHHKFLEQTHIQLRGGVPLAPGQVQQQGGLMSPQLQQQQQQQQQQQMGMMQQQGQGQATGQQPTMQMQQQQQAMMQQQGSTGVRPPQMQPGMVQPGQQQQPGLMQQPFPANPALNGGAQQPLAGPAVNVPQQQQQQQQQQPPPPASTNPSSSAASLTSAPPAATGATAQAANAAANANANALSANSLFGGPGGDMDALQMFMDNDDLTGFLDNVNDIFDTPGMSSGLGGLDGGAGGNGGAGGGGAGGGPGAGTAGSSALVLRAALSGQQNKLVACDVHAMGRMLVSGSQDRKVIVWSVRGAGSDVNVDMHCVLENFGGQLTCLRFAGDHLLTTGFDQLVRAYRVKDPRAAAGGAGGAGDAGAGNSEAGGATGALELESSFNVSAAPTGVDQVAGNVICVVDGEGMFRVFDRVQGSLLGHVSLLTVVAGNGGSKPAYSPNPLRACPLDGSRTVAVALSQWILLVDVPPVGVALGPDHVRAVKTSHIKNIHSIDWSRDGSLLLTACEDRVVVWDASSTSTLATTTAQGGKVTAAAFAPASAQGQSPNKVVFGEYENLYLWTFRGGAAGASATPAGSSSKPVCLKGVHPGGNVAAIASALDADDGSVVVVTAGACKEQDLKVWTLPMDS</sequence>
<comment type="caution">
    <text evidence="3">The sequence shown here is derived from an EMBL/GenBank/DDBJ whole genome shotgun (WGS) entry which is preliminary data.</text>
</comment>
<dbReference type="SMART" id="SM00320">
    <property type="entry name" value="WD40"/>
    <property type="match status" value="4"/>
</dbReference>
<dbReference type="OrthoDB" id="5600002at2759"/>
<feature type="compositionally biased region" description="Low complexity" evidence="2">
    <location>
        <begin position="282"/>
        <end position="297"/>
    </location>
</feature>
<dbReference type="STRING" id="765915.A0A1Y2HIS3"/>
<feature type="repeat" description="WD" evidence="1">
    <location>
        <begin position="944"/>
        <end position="978"/>
    </location>
</feature>
<feature type="compositionally biased region" description="Low complexity" evidence="2">
    <location>
        <begin position="252"/>
        <end position="263"/>
    </location>
</feature>
<dbReference type="SUPFAM" id="SSF50978">
    <property type="entry name" value="WD40 repeat-like"/>
    <property type="match status" value="1"/>
</dbReference>
<evidence type="ECO:0000256" key="1">
    <source>
        <dbReference type="PROSITE-ProRule" id="PRU00221"/>
    </source>
</evidence>
<name>A0A1Y2HIS3_9FUNG</name>
<dbReference type="EMBL" id="MCFL01000032">
    <property type="protein sequence ID" value="ORZ33884.1"/>
    <property type="molecule type" value="Genomic_DNA"/>
</dbReference>
<reference evidence="3 4" key="1">
    <citation type="submission" date="2016-07" db="EMBL/GenBank/DDBJ databases">
        <title>Pervasive Adenine N6-methylation of Active Genes in Fungi.</title>
        <authorList>
            <consortium name="DOE Joint Genome Institute"/>
            <person name="Mondo S.J."/>
            <person name="Dannebaum R.O."/>
            <person name="Kuo R.C."/>
            <person name="Labutti K."/>
            <person name="Haridas S."/>
            <person name="Kuo A."/>
            <person name="Salamov A."/>
            <person name="Ahrendt S.R."/>
            <person name="Lipzen A."/>
            <person name="Sullivan W."/>
            <person name="Andreopoulos W.B."/>
            <person name="Clum A."/>
            <person name="Lindquist E."/>
            <person name="Daum C."/>
            <person name="Ramamoorthy G.K."/>
            <person name="Gryganskyi A."/>
            <person name="Culley D."/>
            <person name="Magnuson J.K."/>
            <person name="James T.Y."/>
            <person name="O'Malley M.A."/>
            <person name="Stajich J.E."/>
            <person name="Spatafora J.W."/>
            <person name="Visel A."/>
            <person name="Grigoriev I.V."/>
        </authorList>
    </citation>
    <scope>NUCLEOTIDE SEQUENCE [LARGE SCALE GENOMIC DNA]</scope>
    <source>
        <strain evidence="3 4">PL171</strain>
    </source>
</reference>
<feature type="region of interest" description="Disordered" evidence="2">
    <location>
        <begin position="568"/>
        <end position="620"/>
    </location>
</feature>
<feature type="region of interest" description="Disordered" evidence="2">
    <location>
        <begin position="418"/>
        <end position="530"/>
    </location>
</feature>
<dbReference type="PROSITE" id="PS50896">
    <property type="entry name" value="LISH"/>
    <property type="match status" value="1"/>
</dbReference>
<feature type="region of interest" description="Disordered" evidence="2">
    <location>
        <begin position="38"/>
        <end position="62"/>
    </location>
</feature>
<feature type="compositionally biased region" description="Low complexity" evidence="2">
    <location>
        <begin position="418"/>
        <end position="437"/>
    </location>
</feature>
<dbReference type="Proteomes" id="UP000193411">
    <property type="component" value="Unassembled WGS sequence"/>
</dbReference>
<proteinExistence type="predicted"/>
<dbReference type="PROSITE" id="PS50082">
    <property type="entry name" value="WD_REPEATS_2"/>
    <property type="match status" value="1"/>
</dbReference>
<organism evidence="3 4">
    <name type="scientific">Catenaria anguillulae PL171</name>
    <dbReference type="NCBI Taxonomy" id="765915"/>
    <lineage>
        <taxon>Eukaryota</taxon>
        <taxon>Fungi</taxon>
        <taxon>Fungi incertae sedis</taxon>
        <taxon>Blastocladiomycota</taxon>
        <taxon>Blastocladiomycetes</taxon>
        <taxon>Blastocladiales</taxon>
        <taxon>Catenariaceae</taxon>
        <taxon>Catenaria</taxon>
    </lineage>
</organism>
<dbReference type="InterPro" id="IPR015943">
    <property type="entry name" value="WD40/YVTN_repeat-like_dom_sf"/>
</dbReference>
<feature type="compositionally biased region" description="Pro residues" evidence="2">
    <location>
        <begin position="500"/>
        <end position="513"/>
    </location>
</feature>
<feature type="compositionally biased region" description="Polar residues" evidence="2">
    <location>
        <begin position="300"/>
        <end position="311"/>
    </location>
</feature>
<dbReference type="Gene3D" id="2.130.10.10">
    <property type="entry name" value="YVTN repeat-like/Quinoprotein amine dehydrogenase"/>
    <property type="match status" value="2"/>
</dbReference>
<evidence type="ECO:0000313" key="4">
    <source>
        <dbReference type="Proteomes" id="UP000193411"/>
    </source>
</evidence>
<dbReference type="GO" id="GO:0003714">
    <property type="term" value="F:transcription corepressor activity"/>
    <property type="evidence" value="ECO:0007669"/>
    <property type="project" value="InterPro"/>
</dbReference>
<accession>A0A1Y2HIS3</accession>
<keyword evidence="1" id="KW-0853">WD repeat</keyword>
<dbReference type="PANTHER" id="PTHR44376:SF5">
    <property type="entry name" value="TRANSCRIPTIONAL COREPRESSOR LEUNIG ISOFORM X1"/>
    <property type="match status" value="1"/>
</dbReference>
<evidence type="ECO:0000313" key="3">
    <source>
        <dbReference type="EMBL" id="ORZ33884.1"/>
    </source>
</evidence>
<dbReference type="InterPro" id="IPR001680">
    <property type="entry name" value="WD40_rpt"/>
</dbReference>
<keyword evidence="4" id="KW-1185">Reference proteome</keyword>
<feature type="compositionally biased region" description="Low complexity" evidence="2">
    <location>
        <begin position="826"/>
        <end position="846"/>
    </location>
</feature>
<feature type="compositionally biased region" description="Low complexity" evidence="2">
    <location>
        <begin position="802"/>
        <end position="818"/>
    </location>
</feature>
<protein>
    <recommendedName>
        <fullName evidence="5">LisH domain-containing protein</fullName>
    </recommendedName>
</protein>
<feature type="region of interest" description="Disordered" evidence="2">
    <location>
        <begin position="252"/>
        <end position="311"/>
    </location>
</feature>
<feature type="region of interest" description="Disordered" evidence="2">
    <location>
        <begin position="699"/>
        <end position="846"/>
    </location>
</feature>
<dbReference type="PANTHER" id="PTHR44376">
    <property type="entry name" value="TRANSCRIPTIONAL REGULATOR OF FILAMENTOUS GROWTH FLO8"/>
    <property type="match status" value="1"/>
</dbReference>